<evidence type="ECO:0000256" key="3">
    <source>
        <dbReference type="SAM" id="SignalP"/>
    </source>
</evidence>
<proteinExistence type="predicted"/>
<dbReference type="SUPFAM" id="SSF56959">
    <property type="entry name" value="Leukocidin-like"/>
    <property type="match status" value="1"/>
</dbReference>
<reference evidence="4 5" key="1">
    <citation type="submission" date="2018-06" db="EMBL/GenBank/DDBJ databases">
        <authorList>
            <consortium name="Pathogen Informatics"/>
            <person name="Doyle S."/>
        </authorList>
    </citation>
    <scope>NUCLEOTIDE SEQUENCE [LARGE SCALE GENOMIC DNA]</scope>
    <source>
        <strain evidence="4 5">NCTC10742</strain>
    </source>
</reference>
<dbReference type="Pfam" id="PF09203">
    <property type="entry name" value="MspA"/>
    <property type="match status" value="1"/>
</dbReference>
<feature type="region of interest" description="Disordered" evidence="2">
    <location>
        <begin position="23"/>
        <end position="58"/>
    </location>
</feature>
<sequence>MLLRFATVVTAYILISVATAPLASTAPESDPDPAVAAASSADPPAPPPNDGLVPSGARATRTTADGWTISVWADDESEVPVAPLTTSTASREYIVGGAFNASVTGAGTTTLTGGTLEVGYQIGCGIELGVNGVQLTGSVGVVPALGPTGLSAGLPINGSVAVYLVPGKVNIVPVSKMVFKGTDPRITISDFRV</sequence>
<evidence type="ECO:0000313" key="4">
    <source>
        <dbReference type="EMBL" id="STZ41307.1"/>
    </source>
</evidence>
<dbReference type="InterPro" id="IPR036435">
    <property type="entry name" value="Leukocidin/porin_MspA_sf"/>
</dbReference>
<dbReference type="AlphaFoldDB" id="A0A378SIV4"/>
<feature type="chain" id="PRO_5038819016" evidence="3">
    <location>
        <begin position="21"/>
        <end position="193"/>
    </location>
</feature>
<keyword evidence="1 3" id="KW-0732">Signal</keyword>
<feature type="signal peptide" evidence="3">
    <location>
        <begin position="1"/>
        <end position="20"/>
    </location>
</feature>
<dbReference type="Gene3D" id="2.60.40.1650">
    <property type="entry name" value="Porin MspA (Ig-like beta-sandwich domain)"/>
    <property type="match status" value="1"/>
</dbReference>
<dbReference type="Proteomes" id="UP000254291">
    <property type="component" value="Unassembled WGS sequence"/>
</dbReference>
<feature type="compositionally biased region" description="Low complexity" evidence="2">
    <location>
        <begin position="26"/>
        <end position="42"/>
    </location>
</feature>
<organism evidence="4 5">
    <name type="scientific">Mycolicibacterium gilvum</name>
    <dbReference type="NCBI Taxonomy" id="1804"/>
    <lineage>
        <taxon>Bacteria</taxon>
        <taxon>Bacillati</taxon>
        <taxon>Actinomycetota</taxon>
        <taxon>Actinomycetes</taxon>
        <taxon>Mycobacteriales</taxon>
        <taxon>Mycobacteriaceae</taxon>
        <taxon>Mycolicibacterium</taxon>
    </lineage>
</organism>
<gene>
    <name evidence="4" type="ORF">NCTC10742_00510</name>
</gene>
<evidence type="ECO:0000313" key="5">
    <source>
        <dbReference type="Proteomes" id="UP000254291"/>
    </source>
</evidence>
<evidence type="ECO:0000256" key="1">
    <source>
        <dbReference type="ARBA" id="ARBA00022729"/>
    </source>
</evidence>
<evidence type="ECO:0000256" key="2">
    <source>
        <dbReference type="SAM" id="MobiDB-lite"/>
    </source>
</evidence>
<accession>A0A378SIV4</accession>
<dbReference type="EMBL" id="UGQM01000001">
    <property type="protein sequence ID" value="STZ41307.1"/>
    <property type="molecule type" value="Genomic_DNA"/>
</dbReference>
<dbReference type="InterPro" id="IPR015286">
    <property type="entry name" value="Porin_fam_mycobact-type"/>
</dbReference>
<name>A0A378SIV4_9MYCO</name>
<protein>
    <submittedName>
        <fullName evidence="4">MspA protein</fullName>
    </submittedName>
</protein>